<name>A0A834M954_RHYFE</name>
<reference evidence="2" key="1">
    <citation type="submission" date="2020-08" db="EMBL/GenBank/DDBJ databases">
        <title>Genome sequencing and assembly of the red palm weevil Rhynchophorus ferrugineus.</title>
        <authorList>
            <person name="Dias G.B."/>
            <person name="Bergman C.M."/>
            <person name="Manee M."/>
        </authorList>
    </citation>
    <scope>NUCLEOTIDE SEQUENCE</scope>
    <source>
        <strain evidence="2">AA-2017</strain>
        <tissue evidence="2">Whole larva</tissue>
    </source>
</reference>
<gene>
    <name evidence="2" type="ORF">GWI33_017428</name>
</gene>
<dbReference type="Proteomes" id="UP000625711">
    <property type="component" value="Unassembled WGS sequence"/>
</dbReference>
<proteinExistence type="predicted"/>
<accession>A0A834M954</accession>
<dbReference type="AlphaFoldDB" id="A0A834M954"/>
<feature type="transmembrane region" description="Helical" evidence="1">
    <location>
        <begin position="35"/>
        <end position="54"/>
    </location>
</feature>
<keyword evidence="3" id="KW-1185">Reference proteome</keyword>
<evidence type="ECO:0000313" key="2">
    <source>
        <dbReference type="EMBL" id="KAF7269534.1"/>
    </source>
</evidence>
<feature type="transmembrane region" description="Helical" evidence="1">
    <location>
        <begin position="6"/>
        <end position="23"/>
    </location>
</feature>
<evidence type="ECO:0000313" key="3">
    <source>
        <dbReference type="Proteomes" id="UP000625711"/>
    </source>
</evidence>
<sequence>MFRVTIQSLVLLLIIVVFQYYLIGRLNQPEIGFVWWENVMFAIMAGCYLFLLYFTTERFWQVYFEEF</sequence>
<organism evidence="2 3">
    <name type="scientific">Rhynchophorus ferrugineus</name>
    <name type="common">Red palm weevil</name>
    <name type="synonym">Curculio ferrugineus</name>
    <dbReference type="NCBI Taxonomy" id="354439"/>
    <lineage>
        <taxon>Eukaryota</taxon>
        <taxon>Metazoa</taxon>
        <taxon>Ecdysozoa</taxon>
        <taxon>Arthropoda</taxon>
        <taxon>Hexapoda</taxon>
        <taxon>Insecta</taxon>
        <taxon>Pterygota</taxon>
        <taxon>Neoptera</taxon>
        <taxon>Endopterygota</taxon>
        <taxon>Coleoptera</taxon>
        <taxon>Polyphaga</taxon>
        <taxon>Cucujiformia</taxon>
        <taxon>Curculionidae</taxon>
        <taxon>Dryophthorinae</taxon>
        <taxon>Rhynchophorus</taxon>
    </lineage>
</organism>
<protein>
    <submittedName>
        <fullName evidence="2">Uncharacterized protein</fullName>
    </submittedName>
</protein>
<keyword evidence="1" id="KW-0472">Membrane</keyword>
<keyword evidence="1" id="KW-0812">Transmembrane</keyword>
<keyword evidence="1" id="KW-1133">Transmembrane helix</keyword>
<evidence type="ECO:0000256" key="1">
    <source>
        <dbReference type="SAM" id="Phobius"/>
    </source>
</evidence>
<dbReference type="EMBL" id="JAACXV010014220">
    <property type="protein sequence ID" value="KAF7269534.1"/>
    <property type="molecule type" value="Genomic_DNA"/>
</dbReference>
<comment type="caution">
    <text evidence="2">The sequence shown here is derived from an EMBL/GenBank/DDBJ whole genome shotgun (WGS) entry which is preliminary data.</text>
</comment>